<evidence type="ECO:0000256" key="1">
    <source>
        <dbReference type="SAM" id="Phobius"/>
    </source>
</evidence>
<keyword evidence="1" id="KW-0472">Membrane</keyword>
<dbReference type="AlphaFoldDB" id="A0A5K7XE87"/>
<protein>
    <submittedName>
        <fullName evidence="2">Uncharacterized protein</fullName>
    </submittedName>
</protein>
<organism evidence="2 3">
    <name type="scientific">Lacipirellula parvula</name>
    <dbReference type="NCBI Taxonomy" id="2650471"/>
    <lineage>
        <taxon>Bacteria</taxon>
        <taxon>Pseudomonadati</taxon>
        <taxon>Planctomycetota</taxon>
        <taxon>Planctomycetia</taxon>
        <taxon>Pirellulales</taxon>
        <taxon>Lacipirellulaceae</taxon>
        <taxon>Lacipirellula</taxon>
    </lineage>
</organism>
<accession>A0A5K7XE87</accession>
<keyword evidence="3" id="KW-1185">Reference proteome</keyword>
<reference evidence="3" key="1">
    <citation type="submission" date="2019-10" db="EMBL/GenBank/DDBJ databases">
        <title>Lacipirellula parvula gen. nov., sp. nov., representing a lineage of planctomycetes widespread in freshwater anoxic habitats, and description of the family Lacipirellulaceae.</title>
        <authorList>
            <person name="Dedysh S.N."/>
            <person name="Kulichevskaya I.S."/>
            <person name="Beletsky A.V."/>
            <person name="Rakitin A.L."/>
            <person name="Mardanov A.V."/>
            <person name="Ivanova A.A."/>
            <person name="Saltykova V.X."/>
            <person name="Rijpstra W.I.C."/>
            <person name="Sinninghe Damste J.S."/>
            <person name="Ravin N.V."/>
        </authorList>
    </citation>
    <scope>NUCLEOTIDE SEQUENCE [LARGE SCALE GENOMIC DNA]</scope>
    <source>
        <strain evidence="3">PX69</strain>
    </source>
</reference>
<proteinExistence type="predicted"/>
<dbReference type="EMBL" id="AP021861">
    <property type="protein sequence ID" value="BBO33181.1"/>
    <property type="molecule type" value="Genomic_DNA"/>
</dbReference>
<evidence type="ECO:0000313" key="2">
    <source>
        <dbReference type="EMBL" id="BBO33181.1"/>
    </source>
</evidence>
<dbReference type="KEGG" id="lpav:PLANPX_2793"/>
<keyword evidence="1" id="KW-0812">Transmembrane</keyword>
<feature type="transmembrane region" description="Helical" evidence="1">
    <location>
        <begin position="32"/>
        <end position="52"/>
    </location>
</feature>
<gene>
    <name evidence="2" type="ORF">PLANPX_2793</name>
</gene>
<name>A0A5K7XE87_9BACT</name>
<keyword evidence="1" id="KW-1133">Transmembrane helix</keyword>
<sequence length="53" mass="5937">MRFNLRVVLFAVMPFVAVAAIAASKRGALLAFFLGFVFVALACAIMRGRWYWP</sequence>
<dbReference type="Proteomes" id="UP000326837">
    <property type="component" value="Chromosome"/>
</dbReference>
<evidence type="ECO:0000313" key="3">
    <source>
        <dbReference type="Proteomes" id="UP000326837"/>
    </source>
</evidence>